<keyword evidence="2" id="KW-1003">Cell membrane</keyword>
<evidence type="ECO:0000259" key="3">
    <source>
        <dbReference type="PROSITE" id="PS50011"/>
    </source>
</evidence>
<dbReference type="GO" id="GO:0005524">
    <property type="term" value="F:ATP binding"/>
    <property type="evidence" value="ECO:0007669"/>
    <property type="project" value="InterPro"/>
</dbReference>
<evidence type="ECO:0000256" key="2">
    <source>
        <dbReference type="ARBA" id="ARBA00022475"/>
    </source>
</evidence>
<dbReference type="OrthoDB" id="1111890at2759"/>
<dbReference type="Proteomes" id="UP000467841">
    <property type="component" value="Unassembled WGS sequence"/>
</dbReference>
<dbReference type="EMBL" id="CACVBM020001218">
    <property type="protein sequence ID" value="CAA7039750.1"/>
    <property type="molecule type" value="Genomic_DNA"/>
</dbReference>
<dbReference type="GO" id="GO:0004672">
    <property type="term" value="F:protein kinase activity"/>
    <property type="evidence" value="ECO:0007669"/>
    <property type="project" value="InterPro"/>
</dbReference>
<accession>A0A6D2JIE3</accession>
<protein>
    <recommendedName>
        <fullName evidence="3">Protein kinase domain-containing protein</fullName>
    </recommendedName>
</protein>
<keyword evidence="2" id="KW-0472">Membrane</keyword>
<dbReference type="Gene3D" id="1.10.510.10">
    <property type="entry name" value="Transferase(Phosphotransferase) domain 1"/>
    <property type="match status" value="1"/>
</dbReference>
<dbReference type="PROSITE" id="PS50011">
    <property type="entry name" value="PROTEIN_KINASE_DOM"/>
    <property type="match status" value="1"/>
</dbReference>
<dbReference type="InterPro" id="IPR011009">
    <property type="entry name" value="Kinase-like_dom_sf"/>
</dbReference>
<evidence type="ECO:0000313" key="4">
    <source>
        <dbReference type="EMBL" id="CAA7039750.1"/>
    </source>
</evidence>
<dbReference type="InterPro" id="IPR000719">
    <property type="entry name" value="Prot_kinase_dom"/>
</dbReference>
<dbReference type="Pfam" id="PF07714">
    <property type="entry name" value="PK_Tyr_Ser-Thr"/>
    <property type="match status" value="1"/>
</dbReference>
<dbReference type="AlphaFoldDB" id="A0A6D2JIE3"/>
<dbReference type="PANTHER" id="PTHR45621">
    <property type="entry name" value="OS01G0588500 PROTEIN-RELATED"/>
    <property type="match status" value="1"/>
</dbReference>
<name>A0A6D2JIE3_9BRAS</name>
<evidence type="ECO:0000313" key="5">
    <source>
        <dbReference type="Proteomes" id="UP000467841"/>
    </source>
</evidence>
<dbReference type="InterPro" id="IPR001245">
    <property type="entry name" value="Ser-Thr/Tyr_kinase_cat_dom"/>
</dbReference>
<organism evidence="4 5">
    <name type="scientific">Microthlaspi erraticum</name>
    <dbReference type="NCBI Taxonomy" id="1685480"/>
    <lineage>
        <taxon>Eukaryota</taxon>
        <taxon>Viridiplantae</taxon>
        <taxon>Streptophyta</taxon>
        <taxon>Embryophyta</taxon>
        <taxon>Tracheophyta</taxon>
        <taxon>Spermatophyta</taxon>
        <taxon>Magnoliopsida</taxon>
        <taxon>eudicotyledons</taxon>
        <taxon>Gunneridae</taxon>
        <taxon>Pentapetalae</taxon>
        <taxon>rosids</taxon>
        <taxon>malvids</taxon>
        <taxon>Brassicales</taxon>
        <taxon>Brassicaceae</taxon>
        <taxon>Coluteocarpeae</taxon>
        <taxon>Microthlaspi</taxon>
    </lineage>
</organism>
<proteinExistence type="predicted"/>
<evidence type="ECO:0000256" key="1">
    <source>
        <dbReference type="ARBA" id="ARBA00004236"/>
    </source>
</evidence>
<gene>
    <name evidence="4" type="ORF">MERR_LOCUS26985</name>
</gene>
<dbReference type="SUPFAM" id="SSF56112">
    <property type="entry name" value="Protein kinase-like (PK-like)"/>
    <property type="match status" value="1"/>
</dbReference>
<reference evidence="4" key="1">
    <citation type="submission" date="2020-01" db="EMBL/GenBank/DDBJ databases">
        <authorList>
            <person name="Mishra B."/>
        </authorList>
    </citation>
    <scope>NUCLEOTIDE SEQUENCE [LARGE SCALE GENOMIC DNA]</scope>
</reference>
<sequence>MGNSLNPFKEQPLPLAYDSLTTPLLISEEAENDNVRVFSVTELKKATKRFKVDRQVLGMDGCVRKFYKGKGYIDGSRTTSVEEEKALPWETRIKIAIGTAQGLIFFHSIKNSPLNRELRMHNIMLDEQYNAKLFYLESEQQYVVNRTIYGEEWIYMAPEFLISGYLGTDTDVYTFGVILLELLAGSEDRARKLFKISPDGWIRPFFIGEIIDPRLGNDYPVKAAIELGTLIQSCTMMDKKKRPVMQHVLDVLNIIAEIEFYPSSFAYHDIEDNLDGDYEEATQAEVDAAFAALYTDIRASLF</sequence>
<comment type="caution">
    <text evidence="4">The sequence shown here is derived from an EMBL/GenBank/DDBJ whole genome shotgun (WGS) entry which is preliminary data.</text>
</comment>
<keyword evidence="5" id="KW-1185">Reference proteome</keyword>
<comment type="subcellular location">
    <subcellularLocation>
        <location evidence="1">Cell membrane</location>
    </subcellularLocation>
</comment>
<dbReference type="InterPro" id="IPR050823">
    <property type="entry name" value="Plant_Ser_Thr_Prot_Kinase"/>
</dbReference>
<feature type="domain" description="Protein kinase" evidence="3">
    <location>
        <begin position="1"/>
        <end position="261"/>
    </location>
</feature>